<reference evidence="3 4" key="1">
    <citation type="submission" date="2015-09" db="EMBL/GenBank/DDBJ databases">
        <title>Draft Genome Sequence of the Strain BR 3267 (Bradyrhizobium yuanmingense) recommended as inoculant for cowpea in Brazil.</title>
        <authorList>
            <person name="Simoes-Araujo J.L."/>
            <person name="Zilli J.E."/>
        </authorList>
    </citation>
    <scope>NUCLEOTIDE SEQUENCE [LARGE SCALE GENOMIC DNA]</scope>
    <source>
        <strain evidence="3 4">BR3267</strain>
    </source>
</reference>
<evidence type="ECO:0000313" key="3">
    <source>
        <dbReference type="EMBL" id="KRP99942.1"/>
    </source>
</evidence>
<feature type="domain" description="Nucleotidyltransferase-like" evidence="2">
    <location>
        <begin position="80"/>
        <end position="284"/>
    </location>
</feature>
<dbReference type="AlphaFoldDB" id="A0A0R3CQ95"/>
<name>A0A0R3CQ95_9BRAD</name>
<gene>
    <name evidence="3" type="ORF">AOQ72_12360</name>
</gene>
<organism evidence="3 4">
    <name type="scientific">Bradyrhizobium yuanmingense</name>
    <dbReference type="NCBI Taxonomy" id="108015"/>
    <lineage>
        <taxon>Bacteria</taxon>
        <taxon>Pseudomonadati</taxon>
        <taxon>Pseudomonadota</taxon>
        <taxon>Alphaproteobacteria</taxon>
        <taxon>Hyphomicrobiales</taxon>
        <taxon>Nitrobacteraceae</taxon>
        <taxon>Bradyrhizobium</taxon>
    </lineage>
</organism>
<dbReference type="EMBL" id="LJYF01000009">
    <property type="protein sequence ID" value="KRP99942.1"/>
    <property type="molecule type" value="Genomic_DNA"/>
</dbReference>
<dbReference type="Proteomes" id="UP000051380">
    <property type="component" value="Unassembled WGS sequence"/>
</dbReference>
<accession>A0A0R3CQ95</accession>
<protein>
    <recommendedName>
        <fullName evidence="2">Nucleotidyltransferase-like domain-containing protein</fullName>
    </recommendedName>
</protein>
<feature type="coiled-coil region" evidence="1">
    <location>
        <begin position="39"/>
        <end position="66"/>
    </location>
</feature>
<proteinExistence type="predicted"/>
<keyword evidence="1" id="KW-0175">Coiled coil</keyword>
<dbReference type="Pfam" id="PF12281">
    <property type="entry name" value="NTP_transf_8"/>
    <property type="match status" value="1"/>
</dbReference>
<sequence length="379" mass="41595">MTWAESKGRQYLVRSYYNKAGVRKQASLGARSPETEKMKADFEAKRAAAEDRVKNLRDTLERQAAVNRALGLGRVPLLGARIMRALDGFGILGSGIRILGANAIYGYEASSGVRLDPGLATTEDLDLLFDARGGLTFVADDDVSESSLMKILKRADTSFERAKQTFRAVNRDGYLVDLIKPMQSPPWKKAPDKIGLDPDDLAAVQIEGLDWLQNAPAFEAVAIDEKGEPVRIVAPDPRVWAAHKLWLSRRPNREALKRQRDAAQAGAVGALVANYLTHLPFDTEQLRMLPKEVLDSAAPSVRQERQSCASLAARSAAMVPAYPADHPQHHDDQHAAAHCMSVMMIPADFWWAGPGSGAATDLRAYERASRTWDWGAGAR</sequence>
<evidence type="ECO:0000259" key="2">
    <source>
        <dbReference type="Pfam" id="PF12281"/>
    </source>
</evidence>
<evidence type="ECO:0000256" key="1">
    <source>
        <dbReference type="SAM" id="Coils"/>
    </source>
</evidence>
<evidence type="ECO:0000313" key="4">
    <source>
        <dbReference type="Proteomes" id="UP000051380"/>
    </source>
</evidence>
<dbReference type="InterPro" id="IPR058575">
    <property type="entry name" value="NTP_transf_8_dom"/>
</dbReference>
<comment type="caution">
    <text evidence="3">The sequence shown here is derived from an EMBL/GenBank/DDBJ whole genome shotgun (WGS) entry which is preliminary data.</text>
</comment>